<dbReference type="PROSITE" id="PS50088">
    <property type="entry name" value="ANK_REPEAT"/>
    <property type="match status" value="3"/>
</dbReference>
<evidence type="ECO:0000256" key="1">
    <source>
        <dbReference type="ARBA" id="ARBA00022737"/>
    </source>
</evidence>
<dbReference type="PANTHER" id="PTHR24171">
    <property type="entry name" value="ANKYRIN REPEAT DOMAIN-CONTAINING PROTEIN 39-RELATED"/>
    <property type="match status" value="1"/>
</dbReference>
<name>A0ABD2XCD1_9HYME</name>
<dbReference type="Proteomes" id="UP001627154">
    <property type="component" value="Unassembled WGS sequence"/>
</dbReference>
<evidence type="ECO:0000313" key="4">
    <source>
        <dbReference type="EMBL" id="KAL3402341.1"/>
    </source>
</evidence>
<dbReference type="SUPFAM" id="SSF48403">
    <property type="entry name" value="Ankyrin repeat"/>
    <property type="match status" value="1"/>
</dbReference>
<evidence type="ECO:0000313" key="5">
    <source>
        <dbReference type="Proteomes" id="UP001627154"/>
    </source>
</evidence>
<sequence length="559" mass="62927">MCAEAKAAYHKPFAITIDKRTSAQAAAPPRSVTRLALYCTIYLALYMYAEAVLLSSPLPSCHLIYDIALQWAVQLFAYAIFHSSRKIEECVSRSVEQAAEYEYQYKIARQFVYNEIYCSFVIYTHSYVCAAIDTYIKGVYRVGGVICSSRNYQGQLPNLRDIFRPEAIDWLLTECVNDCNRKGTNPKPFVDFVIATGYKDEPKVDKDGKPMLRRTTAVHRAKFPSARVVPNLFEIYDRFDLNYIDESGRTHFHVGCSYGCDDAIEKFLENGANPNCHVEETGDSPLHLALSGSFYHNTNKICRMLLENGADLNSANAKGLTPLHGISMCFDNDGLANMLFEISEANRQTLQIDARDNSGNTPLHEAVMTSTDNGVVEFLLRRGADPNLANEEGFTSLHLICKSGAYGYDDDLAEMFFNICDENHKVVQVDALDKLGRTPLQWAVANLLPNAVNLVLKRGADLSRFVFPILNDSDEFVKDVLDEFPLNGKLGLASRAMIVVEHLEKGGYNLNRGDALKIMTLFAKYDLYNKSSNDVECCNSFRRACRRNFQRAARLARQY</sequence>
<feature type="repeat" description="ANK" evidence="3">
    <location>
        <begin position="435"/>
        <end position="463"/>
    </location>
</feature>
<keyword evidence="5" id="KW-1185">Reference proteome</keyword>
<proteinExistence type="predicted"/>
<dbReference type="AlphaFoldDB" id="A0ABD2XCD1"/>
<accession>A0ABD2XCD1</accession>
<dbReference type="InterPro" id="IPR002110">
    <property type="entry name" value="Ankyrin_rpt"/>
</dbReference>
<dbReference type="InterPro" id="IPR036770">
    <property type="entry name" value="Ankyrin_rpt-contain_sf"/>
</dbReference>
<gene>
    <name evidence="4" type="ORF">TKK_004847</name>
</gene>
<reference evidence="4 5" key="1">
    <citation type="journal article" date="2024" name="bioRxiv">
        <title>A reference genome for Trichogramma kaykai: A tiny desert-dwelling parasitoid wasp with competing sex-ratio distorters.</title>
        <authorList>
            <person name="Culotta J."/>
            <person name="Lindsey A.R."/>
        </authorList>
    </citation>
    <scope>NUCLEOTIDE SEQUENCE [LARGE SCALE GENOMIC DNA]</scope>
    <source>
        <strain evidence="4 5">KSX58</strain>
    </source>
</reference>
<dbReference type="PANTHER" id="PTHR24171:SF8">
    <property type="entry name" value="BRCA1-ASSOCIATED RING DOMAIN PROTEIN 1"/>
    <property type="match status" value="1"/>
</dbReference>
<evidence type="ECO:0000256" key="2">
    <source>
        <dbReference type="ARBA" id="ARBA00023043"/>
    </source>
</evidence>
<feature type="repeat" description="ANK" evidence="3">
    <location>
        <begin position="281"/>
        <end position="317"/>
    </location>
</feature>
<dbReference type="EMBL" id="JBJJXI010000037">
    <property type="protein sequence ID" value="KAL3402341.1"/>
    <property type="molecule type" value="Genomic_DNA"/>
</dbReference>
<feature type="repeat" description="ANK" evidence="3">
    <location>
        <begin position="358"/>
        <end position="391"/>
    </location>
</feature>
<keyword evidence="1" id="KW-0677">Repeat</keyword>
<organism evidence="4 5">
    <name type="scientific">Trichogramma kaykai</name>
    <dbReference type="NCBI Taxonomy" id="54128"/>
    <lineage>
        <taxon>Eukaryota</taxon>
        <taxon>Metazoa</taxon>
        <taxon>Ecdysozoa</taxon>
        <taxon>Arthropoda</taxon>
        <taxon>Hexapoda</taxon>
        <taxon>Insecta</taxon>
        <taxon>Pterygota</taxon>
        <taxon>Neoptera</taxon>
        <taxon>Endopterygota</taxon>
        <taxon>Hymenoptera</taxon>
        <taxon>Apocrita</taxon>
        <taxon>Proctotrupomorpha</taxon>
        <taxon>Chalcidoidea</taxon>
        <taxon>Trichogrammatidae</taxon>
        <taxon>Trichogramma</taxon>
    </lineage>
</organism>
<dbReference type="Gene3D" id="1.25.40.20">
    <property type="entry name" value="Ankyrin repeat-containing domain"/>
    <property type="match status" value="2"/>
</dbReference>
<dbReference type="PROSITE" id="PS50297">
    <property type="entry name" value="ANK_REP_REGION"/>
    <property type="match status" value="3"/>
</dbReference>
<evidence type="ECO:0000256" key="3">
    <source>
        <dbReference type="PROSITE-ProRule" id="PRU00023"/>
    </source>
</evidence>
<dbReference type="Pfam" id="PF12796">
    <property type="entry name" value="Ank_2"/>
    <property type="match status" value="1"/>
</dbReference>
<keyword evidence="2 3" id="KW-0040">ANK repeat</keyword>
<comment type="caution">
    <text evidence="4">The sequence shown here is derived from an EMBL/GenBank/DDBJ whole genome shotgun (WGS) entry which is preliminary data.</text>
</comment>
<protein>
    <submittedName>
        <fullName evidence="4">Uncharacterized protein</fullName>
    </submittedName>
</protein>
<dbReference type="SMART" id="SM00248">
    <property type="entry name" value="ANK"/>
    <property type="match status" value="5"/>
</dbReference>